<accession>A0A645I3Q6</accession>
<protein>
    <submittedName>
        <fullName evidence="1">Uncharacterized protein</fullName>
    </submittedName>
</protein>
<reference evidence="1" key="1">
    <citation type="submission" date="2019-08" db="EMBL/GenBank/DDBJ databases">
        <authorList>
            <person name="Kucharzyk K."/>
            <person name="Murdoch R.W."/>
            <person name="Higgins S."/>
            <person name="Loffler F."/>
        </authorList>
    </citation>
    <scope>NUCLEOTIDE SEQUENCE</scope>
</reference>
<name>A0A645I3Q6_9ZZZZ</name>
<proteinExistence type="predicted"/>
<sequence>MLHLEVFSIILLVFGSPVARNQFLLKSNHPKVEFAAVLYCLFCTIIQVEIHSPALLEGIALVGAYLGIVPFYRMSASVDVVFVVIVRPVANRLLDRFDGSLHKG</sequence>
<comment type="caution">
    <text evidence="1">The sequence shown here is derived from an EMBL/GenBank/DDBJ whole genome shotgun (WGS) entry which is preliminary data.</text>
</comment>
<evidence type="ECO:0000313" key="1">
    <source>
        <dbReference type="EMBL" id="MPN45927.1"/>
    </source>
</evidence>
<dbReference type="AlphaFoldDB" id="A0A645I3Q6"/>
<dbReference type="EMBL" id="VSSQ01106169">
    <property type="protein sequence ID" value="MPN45927.1"/>
    <property type="molecule type" value="Genomic_DNA"/>
</dbReference>
<gene>
    <name evidence="1" type="ORF">SDC9_193506</name>
</gene>
<organism evidence="1">
    <name type="scientific">bioreactor metagenome</name>
    <dbReference type="NCBI Taxonomy" id="1076179"/>
    <lineage>
        <taxon>unclassified sequences</taxon>
        <taxon>metagenomes</taxon>
        <taxon>ecological metagenomes</taxon>
    </lineage>
</organism>